<evidence type="ECO:0000259" key="2">
    <source>
        <dbReference type="PROSITE" id="PS50280"/>
    </source>
</evidence>
<keyword evidence="4" id="KW-1185">Reference proteome</keyword>
<sequence length="397" mass="44973">MEFAIKQIKHDIQDHRLGESDVSDKSQTTISTPRTYASSDGSSNLARSIHPSTEDVYIIKETNGKGLGMFAIEDIPCGTLILVEDPLFALDTRCWSAEQLEDKINELDSHEQERFFSLHSVHDLPYNDPSDEYQHQWASFKEARQNHLAEVAHARSSGKKTASSIFAANMMDGSDEESDWKLVLCVTAARINHSCLPNTHYVWNDANKAQEFRVTRDVAAGEEITISYVYSTERYEKRKKILAEHYGFTCHCPACGNRDNWSSVAYQSYDRRFRLGELDRKLSSNSYLANDNLWGRIRDRILYIKLLQEEGLYTPTLGTEFGRVSRCYLSFALAGEGGLEQAIDYARSAVKVLTNCVGAEHINNVYEQKWLHAIESHGLNAVFVENGVLLLRGTNNL</sequence>
<dbReference type="Pfam" id="PF00856">
    <property type="entry name" value="SET"/>
    <property type="match status" value="1"/>
</dbReference>
<name>A0A6A6UFH2_9PEZI</name>
<reference evidence="3" key="1">
    <citation type="journal article" date="2020" name="Stud. Mycol.">
        <title>101 Dothideomycetes genomes: a test case for predicting lifestyles and emergence of pathogens.</title>
        <authorList>
            <person name="Haridas S."/>
            <person name="Albert R."/>
            <person name="Binder M."/>
            <person name="Bloem J."/>
            <person name="Labutti K."/>
            <person name="Salamov A."/>
            <person name="Andreopoulos B."/>
            <person name="Baker S."/>
            <person name="Barry K."/>
            <person name="Bills G."/>
            <person name="Bluhm B."/>
            <person name="Cannon C."/>
            <person name="Castanera R."/>
            <person name="Culley D."/>
            <person name="Daum C."/>
            <person name="Ezra D."/>
            <person name="Gonzalez J."/>
            <person name="Henrissat B."/>
            <person name="Kuo A."/>
            <person name="Liang C."/>
            <person name="Lipzen A."/>
            <person name="Lutzoni F."/>
            <person name="Magnuson J."/>
            <person name="Mondo S."/>
            <person name="Nolan M."/>
            <person name="Ohm R."/>
            <person name="Pangilinan J."/>
            <person name="Park H.-J."/>
            <person name="Ramirez L."/>
            <person name="Alfaro M."/>
            <person name="Sun H."/>
            <person name="Tritt A."/>
            <person name="Yoshinaga Y."/>
            <person name="Zwiers L.-H."/>
            <person name="Turgeon B."/>
            <person name="Goodwin S."/>
            <person name="Spatafora J."/>
            <person name="Crous P."/>
            <person name="Grigoriev I."/>
        </authorList>
    </citation>
    <scope>NUCLEOTIDE SEQUENCE</scope>
    <source>
        <strain evidence="3">CBS 115976</strain>
    </source>
</reference>
<gene>
    <name evidence="3" type="ORF">BT63DRAFT_454488</name>
</gene>
<dbReference type="InterPro" id="IPR053185">
    <property type="entry name" value="SET_domain_protein"/>
</dbReference>
<dbReference type="EMBL" id="MU004234">
    <property type="protein sequence ID" value="KAF2670301.1"/>
    <property type="molecule type" value="Genomic_DNA"/>
</dbReference>
<dbReference type="CDD" id="cd20071">
    <property type="entry name" value="SET_SMYD"/>
    <property type="match status" value="1"/>
</dbReference>
<dbReference type="InterPro" id="IPR011990">
    <property type="entry name" value="TPR-like_helical_dom_sf"/>
</dbReference>
<evidence type="ECO:0000313" key="4">
    <source>
        <dbReference type="Proteomes" id="UP000799302"/>
    </source>
</evidence>
<dbReference type="OrthoDB" id="265717at2759"/>
<evidence type="ECO:0000256" key="1">
    <source>
        <dbReference type="SAM" id="MobiDB-lite"/>
    </source>
</evidence>
<dbReference type="InterPro" id="IPR046341">
    <property type="entry name" value="SET_dom_sf"/>
</dbReference>
<dbReference type="SMART" id="SM00317">
    <property type="entry name" value="SET"/>
    <property type="match status" value="1"/>
</dbReference>
<dbReference type="AlphaFoldDB" id="A0A6A6UFH2"/>
<organism evidence="3 4">
    <name type="scientific">Microthyrium microscopicum</name>
    <dbReference type="NCBI Taxonomy" id="703497"/>
    <lineage>
        <taxon>Eukaryota</taxon>
        <taxon>Fungi</taxon>
        <taxon>Dikarya</taxon>
        <taxon>Ascomycota</taxon>
        <taxon>Pezizomycotina</taxon>
        <taxon>Dothideomycetes</taxon>
        <taxon>Dothideomycetes incertae sedis</taxon>
        <taxon>Microthyriales</taxon>
        <taxon>Microthyriaceae</taxon>
        <taxon>Microthyrium</taxon>
    </lineage>
</organism>
<dbReference type="Gene3D" id="2.170.270.10">
    <property type="entry name" value="SET domain"/>
    <property type="match status" value="1"/>
</dbReference>
<feature type="domain" description="SET" evidence="2">
    <location>
        <begin position="54"/>
        <end position="229"/>
    </location>
</feature>
<accession>A0A6A6UFH2</accession>
<dbReference type="Gene3D" id="1.25.40.10">
    <property type="entry name" value="Tetratricopeptide repeat domain"/>
    <property type="match status" value="1"/>
</dbReference>
<evidence type="ECO:0000313" key="3">
    <source>
        <dbReference type="EMBL" id="KAF2670301.1"/>
    </source>
</evidence>
<dbReference type="PANTHER" id="PTHR47332">
    <property type="entry name" value="SET DOMAIN-CONTAINING PROTEIN 5"/>
    <property type="match status" value="1"/>
</dbReference>
<protein>
    <submittedName>
        <fullName evidence="3">SET domain-containing protein</fullName>
    </submittedName>
</protein>
<dbReference type="SUPFAM" id="SSF82199">
    <property type="entry name" value="SET domain"/>
    <property type="match status" value="1"/>
</dbReference>
<dbReference type="InterPro" id="IPR001214">
    <property type="entry name" value="SET_dom"/>
</dbReference>
<feature type="region of interest" description="Disordered" evidence="1">
    <location>
        <begin position="16"/>
        <end position="45"/>
    </location>
</feature>
<proteinExistence type="predicted"/>
<dbReference type="PANTHER" id="PTHR47332:SF2">
    <property type="entry name" value="SET-6"/>
    <property type="match status" value="1"/>
</dbReference>
<dbReference type="Proteomes" id="UP000799302">
    <property type="component" value="Unassembled WGS sequence"/>
</dbReference>
<dbReference type="PROSITE" id="PS50280">
    <property type="entry name" value="SET"/>
    <property type="match status" value="1"/>
</dbReference>
<feature type="compositionally biased region" description="Polar residues" evidence="1">
    <location>
        <begin position="25"/>
        <end position="45"/>
    </location>
</feature>